<keyword evidence="2" id="KW-0472">Membrane</keyword>
<evidence type="ECO:0000256" key="2">
    <source>
        <dbReference type="SAM" id="Phobius"/>
    </source>
</evidence>
<name>M2WG10_9MICC</name>
<sequence length="280" mass="28316">MSTPTNGSPQDSGSNGSSSGSQHSAPNFGGGWQQNQRAPQSQPSQGGSGSSQQVPSYGAPSSSQQGQSSGAPQYRPAGGGSGSGSSPQFTPSGGYQGGSYGSSQGSRPTGKGKPPLWMGLVSLGLGVLLGIIAIIVFFTSIVGGANDIADTPSGTTRTLEADTEYYVFATTTDSVDECSIYTPEFDTLELETSGADQTATTDGEEFSLLGTFETKEAGEYRLSCSPYVSNDSVYITDVGVGGMVGGAFAGIGLGLLGGLLFIVGIILIIVNRVSASKNGR</sequence>
<dbReference type="Proteomes" id="UP000009877">
    <property type="component" value="Unassembled WGS sequence"/>
</dbReference>
<evidence type="ECO:0000313" key="4">
    <source>
        <dbReference type="Proteomes" id="UP000009877"/>
    </source>
</evidence>
<protein>
    <submittedName>
        <fullName evidence="3">Uncharacterized protein</fullName>
    </submittedName>
</protein>
<dbReference type="EMBL" id="ANHZ02000004">
    <property type="protein sequence ID" value="EME37462.1"/>
    <property type="molecule type" value="Genomic_DNA"/>
</dbReference>
<dbReference type="STRING" id="71999.KPaMU14_11370"/>
<feature type="transmembrane region" description="Helical" evidence="2">
    <location>
        <begin position="116"/>
        <end position="142"/>
    </location>
</feature>
<comment type="caution">
    <text evidence="3">The sequence shown here is derived from an EMBL/GenBank/DDBJ whole genome shotgun (WGS) entry which is preliminary data.</text>
</comment>
<dbReference type="AlphaFoldDB" id="M2WG10"/>
<gene>
    <name evidence="3" type="ORF">C884_01970</name>
</gene>
<proteinExistence type="predicted"/>
<organism evidence="3 4">
    <name type="scientific">Kocuria palustris PEL</name>
    <dbReference type="NCBI Taxonomy" id="1236550"/>
    <lineage>
        <taxon>Bacteria</taxon>
        <taxon>Bacillati</taxon>
        <taxon>Actinomycetota</taxon>
        <taxon>Actinomycetes</taxon>
        <taxon>Micrococcales</taxon>
        <taxon>Micrococcaceae</taxon>
        <taxon>Kocuria</taxon>
    </lineage>
</organism>
<feature type="transmembrane region" description="Helical" evidence="2">
    <location>
        <begin position="247"/>
        <end position="270"/>
    </location>
</feature>
<keyword evidence="2" id="KW-0812">Transmembrane</keyword>
<keyword evidence="2" id="KW-1133">Transmembrane helix</keyword>
<evidence type="ECO:0000313" key="3">
    <source>
        <dbReference type="EMBL" id="EME37462.1"/>
    </source>
</evidence>
<keyword evidence="4" id="KW-1185">Reference proteome</keyword>
<reference evidence="3 4" key="1">
    <citation type="journal article" date="2014" name="Genome Announc.">
        <title>Draft Genome Sequence of Kocuria palustris PEL.</title>
        <authorList>
            <person name="Sharma G."/>
            <person name="Khatri I."/>
            <person name="Subramanian S."/>
        </authorList>
    </citation>
    <scope>NUCLEOTIDE SEQUENCE [LARGE SCALE GENOMIC DNA]</scope>
    <source>
        <strain evidence="3 4">PEL</strain>
    </source>
</reference>
<dbReference type="RefSeq" id="WP_006213986.1">
    <property type="nucleotide sequence ID" value="NZ_ANHZ02000004.1"/>
</dbReference>
<evidence type="ECO:0000256" key="1">
    <source>
        <dbReference type="SAM" id="MobiDB-lite"/>
    </source>
</evidence>
<accession>M2WG10</accession>
<feature type="compositionally biased region" description="Low complexity" evidence="1">
    <location>
        <begin position="39"/>
        <end position="74"/>
    </location>
</feature>
<feature type="region of interest" description="Disordered" evidence="1">
    <location>
        <begin position="1"/>
        <end position="111"/>
    </location>
</feature>
<feature type="compositionally biased region" description="Low complexity" evidence="1">
    <location>
        <begin position="1"/>
        <end position="24"/>
    </location>
</feature>